<dbReference type="Proteomes" id="UP000076863">
    <property type="component" value="Unassembled WGS sequence"/>
</dbReference>
<keyword evidence="3" id="KW-1185">Reference proteome</keyword>
<proteinExistence type="predicted"/>
<dbReference type="OrthoDB" id="2130169at2759"/>
<gene>
    <name evidence="2" type="ORF">BBO_00850</name>
</gene>
<dbReference type="PANTHER" id="PTHR48079:SF8">
    <property type="entry name" value="NAD(P)-BINDING DOMAIN-CONTAINING PROTEIN"/>
    <property type="match status" value="1"/>
</dbReference>
<dbReference type="InterPro" id="IPR036291">
    <property type="entry name" value="NAD(P)-bd_dom_sf"/>
</dbReference>
<dbReference type="Gene3D" id="3.40.50.720">
    <property type="entry name" value="NAD(P)-binding Rossmann-like Domain"/>
    <property type="match status" value="1"/>
</dbReference>
<dbReference type="PANTHER" id="PTHR48079">
    <property type="entry name" value="PROTEIN YEEZ"/>
    <property type="match status" value="1"/>
</dbReference>
<evidence type="ECO:0000313" key="2">
    <source>
        <dbReference type="EMBL" id="OAA50903.1"/>
    </source>
</evidence>
<protein>
    <submittedName>
        <fullName evidence="2">NAD dependent epimerase/dehydratase family protein</fullName>
    </submittedName>
</protein>
<accession>A0A167JWT7</accession>
<dbReference type="EMBL" id="AZHA01000002">
    <property type="protein sequence ID" value="OAA50903.1"/>
    <property type="molecule type" value="Genomic_DNA"/>
</dbReference>
<feature type="domain" description="NAD(P)-binding" evidence="1">
    <location>
        <begin position="8"/>
        <end position="110"/>
    </location>
</feature>
<sequence>MSRIFITGATGFIGGEVLHGLAHSRLASRTVALVRSEARAAQITAKYPAVVPLIADLDASDAIETAASQADVVLHLASSNHVGSAKAIVRGLGKSQSDSPVWVQISGASVLSGPEVAKHSYGNAGAKEYNDMKDVAELHEIIASSPKRVVDRLVTNLAADQPRARTAIIYGPMIYGLGKGPANQRSIQMPSLARATLQNGYAPHIGKGLNAWSSVHVSDIAQLVLKLIAAAQDSNSQHPLWNKDGIYFADAGRIPFGEIAHKIANFAAAKGLIKSPAVKKIDAEAAESITAHAAVLLGTNAQTRGDRARTWLGWEPQGPSLDDEIERVVTEEAANSKKTARSNM</sequence>
<dbReference type="InterPro" id="IPR016040">
    <property type="entry name" value="NAD(P)-bd_dom"/>
</dbReference>
<reference evidence="2 3" key="1">
    <citation type="journal article" date="2016" name="Genome Biol. Evol.">
        <title>Divergent and convergent evolution of fungal pathogenicity.</title>
        <authorList>
            <person name="Shang Y."/>
            <person name="Xiao G."/>
            <person name="Zheng P."/>
            <person name="Cen K."/>
            <person name="Zhan S."/>
            <person name="Wang C."/>
        </authorList>
    </citation>
    <scope>NUCLEOTIDE SEQUENCE [LARGE SCALE GENOMIC DNA]</scope>
    <source>
        <strain evidence="2 3">RCEF 3172</strain>
    </source>
</reference>
<comment type="caution">
    <text evidence="2">The sequence shown here is derived from an EMBL/GenBank/DDBJ whole genome shotgun (WGS) entry which is preliminary data.</text>
</comment>
<dbReference type="GO" id="GO:0005737">
    <property type="term" value="C:cytoplasm"/>
    <property type="evidence" value="ECO:0007669"/>
    <property type="project" value="TreeGrafter"/>
</dbReference>
<name>A0A167JWT7_9HYPO</name>
<evidence type="ECO:0000259" key="1">
    <source>
        <dbReference type="Pfam" id="PF13460"/>
    </source>
</evidence>
<organism evidence="2 3">
    <name type="scientific">Beauveria brongniartii RCEF 3172</name>
    <dbReference type="NCBI Taxonomy" id="1081107"/>
    <lineage>
        <taxon>Eukaryota</taxon>
        <taxon>Fungi</taxon>
        <taxon>Dikarya</taxon>
        <taxon>Ascomycota</taxon>
        <taxon>Pezizomycotina</taxon>
        <taxon>Sordariomycetes</taxon>
        <taxon>Hypocreomycetidae</taxon>
        <taxon>Hypocreales</taxon>
        <taxon>Cordycipitaceae</taxon>
        <taxon>Beauveria</taxon>
        <taxon>Beauveria brongniartii</taxon>
    </lineage>
</organism>
<dbReference type="AlphaFoldDB" id="A0A167JWT7"/>
<dbReference type="InterPro" id="IPR051783">
    <property type="entry name" value="NAD(P)-dependent_oxidoreduct"/>
</dbReference>
<dbReference type="SUPFAM" id="SSF51735">
    <property type="entry name" value="NAD(P)-binding Rossmann-fold domains"/>
    <property type="match status" value="1"/>
</dbReference>
<evidence type="ECO:0000313" key="3">
    <source>
        <dbReference type="Proteomes" id="UP000076863"/>
    </source>
</evidence>
<dbReference type="GO" id="GO:0004029">
    <property type="term" value="F:aldehyde dehydrogenase (NAD+) activity"/>
    <property type="evidence" value="ECO:0007669"/>
    <property type="project" value="TreeGrafter"/>
</dbReference>
<dbReference type="Pfam" id="PF13460">
    <property type="entry name" value="NAD_binding_10"/>
    <property type="match status" value="1"/>
</dbReference>